<dbReference type="Pfam" id="PF07686">
    <property type="entry name" value="V-set"/>
    <property type="match status" value="1"/>
</dbReference>
<dbReference type="FunFam" id="2.60.40.10:FF:000142">
    <property type="entry name" value="V-set domain-containing T-cell activation inhibitor 1"/>
    <property type="match status" value="1"/>
</dbReference>
<dbReference type="InterPro" id="IPR050504">
    <property type="entry name" value="IgSF_BTN/MOG"/>
</dbReference>
<keyword evidence="4" id="KW-1015">Disulfide bond</keyword>
<evidence type="ECO:0000256" key="1">
    <source>
        <dbReference type="ARBA" id="ARBA00004370"/>
    </source>
</evidence>
<evidence type="ECO:0000256" key="7">
    <source>
        <dbReference type="SAM" id="Phobius"/>
    </source>
</evidence>
<dbReference type="PANTHER" id="PTHR24100">
    <property type="entry name" value="BUTYROPHILIN"/>
    <property type="match status" value="1"/>
</dbReference>
<dbReference type="SUPFAM" id="SSF48726">
    <property type="entry name" value="Immunoglobulin"/>
    <property type="match status" value="2"/>
</dbReference>
<dbReference type="InterPro" id="IPR007110">
    <property type="entry name" value="Ig-like_dom"/>
</dbReference>
<comment type="subcellular location">
    <subcellularLocation>
        <location evidence="1">Membrane</location>
    </subcellularLocation>
</comment>
<dbReference type="InterPro" id="IPR053896">
    <property type="entry name" value="BTN3A2-like_Ig-C"/>
</dbReference>
<evidence type="ECO:0000313" key="9">
    <source>
        <dbReference type="Ensembl" id="ENSMAMP00000030832.2"/>
    </source>
</evidence>
<keyword evidence="7" id="KW-1133">Transmembrane helix</keyword>
<dbReference type="Pfam" id="PF22705">
    <property type="entry name" value="C2-set_3"/>
    <property type="match status" value="1"/>
</dbReference>
<dbReference type="Ensembl" id="ENSMAMT00000031637.2">
    <property type="protein sequence ID" value="ENSMAMP00000030832.2"/>
    <property type="gene ID" value="ENSMAMG00000020782.2"/>
</dbReference>
<feature type="transmembrane region" description="Helical" evidence="7">
    <location>
        <begin position="7"/>
        <end position="31"/>
    </location>
</feature>
<protein>
    <submittedName>
        <fullName evidence="9">V-set domain containing T cell activation inhibitor 1</fullName>
    </submittedName>
</protein>
<evidence type="ECO:0000313" key="10">
    <source>
        <dbReference type="Proteomes" id="UP000261640"/>
    </source>
</evidence>
<dbReference type="PANTHER" id="PTHR24100:SF0">
    <property type="entry name" value="V-SET DOMAIN-CONTAINING T-CELL ACTIVATION INHIBITOR 1"/>
    <property type="match status" value="1"/>
</dbReference>
<dbReference type="InterPro" id="IPR036179">
    <property type="entry name" value="Ig-like_dom_sf"/>
</dbReference>
<keyword evidence="7" id="KW-0812">Transmembrane</keyword>
<proteinExistence type="predicted"/>
<dbReference type="GO" id="GO:0001817">
    <property type="term" value="P:regulation of cytokine production"/>
    <property type="evidence" value="ECO:0007669"/>
    <property type="project" value="TreeGrafter"/>
</dbReference>
<sequence length="256" mass="27255">MATLGQIIFYTMVTLIFVVAALIILILALAFSNASSEVMSSNTTPIANLGGDELLSCYLNTANPQTSVRQLSVIWEKKDTKGLVYKYVNGAPDLTGQDSQFKERTQLFSTGLPTGNASLLLRNVKSTDEGEYTCTIVSSDGGGKVNIHLRTAAFTAPTFTLSNGTLGAEASRWFPKPNVMWSDFDGKVLQGSTILTENSAGIFSVASTLHPVNTSATYSCTIGNDLVTAVSKVTTTGKPVFFLHLLPVFTSCGLAC</sequence>
<dbReference type="InterPro" id="IPR013106">
    <property type="entry name" value="Ig_V-set"/>
</dbReference>
<dbReference type="Gene3D" id="2.60.40.10">
    <property type="entry name" value="Immunoglobulins"/>
    <property type="match status" value="2"/>
</dbReference>
<dbReference type="InterPro" id="IPR013783">
    <property type="entry name" value="Ig-like_fold"/>
</dbReference>
<dbReference type="InParanoid" id="A0A3Q3N2Q9"/>
<keyword evidence="10" id="KW-1185">Reference proteome</keyword>
<keyword evidence="2" id="KW-0732">Signal</keyword>
<dbReference type="PROSITE" id="PS50835">
    <property type="entry name" value="IG_LIKE"/>
    <property type="match status" value="1"/>
</dbReference>
<dbReference type="GO" id="GO:0009897">
    <property type="term" value="C:external side of plasma membrane"/>
    <property type="evidence" value="ECO:0007669"/>
    <property type="project" value="TreeGrafter"/>
</dbReference>
<keyword evidence="6" id="KW-0393">Immunoglobulin domain</keyword>
<name>A0A3Q3N2Q9_9TELE</name>
<evidence type="ECO:0000256" key="4">
    <source>
        <dbReference type="ARBA" id="ARBA00023157"/>
    </source>
</evidence>
<evidence type="ECO:0000256" key="3">
    <source>
        <dbReference type="ARBA" id="ARBA00023136"/>
    </source>
</evidence>
<evidence type="ECO:0000256" key="5">
    <source>
        <dbReference type="ARBA" id="ARBA00023180"/>
    </source>
</evidence>
<reference evidence="9" key="1">
    <citation type="submission" date="2025-08" db="UniProtKB">
        <authorList>
            <consortium name="Ensembl"/>
        </authorList>
    </citation>
    <scope>IDENTIFICATION</scope>
</reference>
<dbReference type="GO" id="GO:0050863">
    <property type="term" value="P:regulation of T cell activation"/>
    <property type="evidence" value="ECO:0007669"/>
    <property type="project" value="UniProtKB-ARBA"/>
</dbReference>
<accession>A0A3Q3N2Q9</accession>
<dbReference type="GO" id="GO:1903037">
    <property type="term" value="P:regulation of leukocyte cell-cell adhesion"/>
    <property type="evidence" value="ECO:0007669"/>
    <property type="project" value="UniProtKB-ARBA"/>
</dbReference>
<dbReference type="STRING" id="205130.ENSMAMP00000030832"/>
<evidence type="ECO:0000256" key="2">
    <source>
        <dbReference type="ARBA" id="ARBA00022729"/>
    </source>
</evidence>
<evidence type="ECO:0000259" key="8">
    <source>
        <dbReference type="PROSITE" id="PS50835"/>
    </source>
</evidence>
<feature type="domain" description="Ig-like" evidence="8">
    <location>
        <begin position="36"/>
        <end position="150"/>
    </location>
</feature>
<dbReference type="GO" id="GO:0050852">
    <property type="term" value="P:T cell receptor signaling pathway"/>
    <property type="evidence" value="ECO:0007669"/>
    <property type="project" value="TreeGrafter"/>
</dbReference>
<organism evidence="9 10">
    <name type="scientific">Mastacembelus armatus</name>
    <name type="common">zig-zag eel</name>
    <dbReference type="NCBI Taxonomy" id="205130"/>
    <lineage>
        <taxon>Eukaryota</taxon>
        <taxon>Metazoa</taxon>
        <taxon>Chordata</taxon>
        <taxon>Craniata</taxon>
        <taxon>Vertebrata</taxon>
        <taxon>Euteleostomi</taxon>
        <taxon>Actinopterygii</taxon>
        <taxon>Neopterygii</taxon>
        <taxon>Teleostei</taxon>
        <taxon>Neoteleostei</taxon>
        <taxon>Acanthomorphata</taxon>
        <taxon>Anabantaria</taxon>
        <taxon>Synbranchiformes</taxon>
        <taxon>Mastacembelidae</taxon>
        <taxon>Mastacembelus</taxon>
    </lineage>
</organism>
<reference evidence="9" key="2">
    <citation type="submission" date="2025-09" db="UniProtKB">
        <authorList>
            <consortium name="Ensembl"/>
        </authorList>
    </citation>
    <scope>IDENTIFICATION</scope>
</reference>
<dbReference type="GO" id="GO:0005102">
    <property type="term" value="F:signaling receptor binding"/>
    <property type="evidence" value="ECO:0007669"/>
    <property type="project" value="TreeGrafter"/>
</dbReference>
<dbReference type="Proteomes" id="UP000261640">
    <property type="component" value="Unplaced"/>
</dbReference>
<dbReference type="GeneTree" id="ENSGT00940000157300"/>
<keyword evidence="3 7" id="KW-0472">Membrane</keyword>
<dbReference type="AlphaFoldDB" id="A0A3Q3N2Q9"/>
<keyword evidence="5" id="KW-0325">Glycoprotein</keyword>
<evidence type="ECO:0000256" key="6">
    <source>
        <dbReference type="ARBA" id="ARBA00023319"/>
    </source>
</evidence>